<proteinExistence type="predicted"/>
<feature type="chain" id="PRO_5046839272" description="P/Homo B domain-containing protein" evidence="1">
    <location>
        <begin position="16"/>
        <end position="375"/>
    </location>
</feature>
<evidence type="ECO:0000256" key="1">
    <source>
        <dbReference type="SAM" id="SignalP"/>
    </source>
</evidence>
<accession>A0ABY2IML0</accession>
<organism evidence="2 3">
    <name type="scientific">Cryobacterium glucosi</name>
    <dbReference type="NCBI Taxonomy" id="1259175"/>
    <lineage>
        <taxon>Bacteria</taxon>
        <taxon>Bacillati</taxon>
        <taxon>Actinomycetota</taxon>
        <taxon>Actinomycetes</taxon>
        <taxon>Micrococcales</taxon>
        <taxon>Microbacteriaceae</taxon>
        <taxon>Cryobacterium</taxon>
    </lineage>
</organism>
<comment type="caution">
    <text evidence="2">The sequence shown here is derived from an EMBL/GenBank/DDBJ whole genome shotgun (WGS) entry which is preliminary data.</text>
</comment>
<evidence type="ECO:0008006" key="4">
    <source>
        <dbReference type="Google" id="ProtNLM"/>
    </source>
</evidence>
<protein>
    <recommendedName>
        <fullName evidence="4">P/Homo B domain-containing protein</fullName>
    </recommendedName>
</protein>
<reference evidence="2 3" key="1">
    <citation type="submission" date="2019-03" db="EMBL/GenBank/DDBJ databases">
        <title>Genomics of glacier-inhabiting Cryobacterium strains.</title>
        <authorList>
            <person name="Liu Q."/>
            <person name="Xin Y.-H."/>
        </authorList>
    </citation>
    <scope>NUCLEOTIDE SEQUENCE [LARGE SCALE GENOMIC DNA]</scope>
    <source>
        <strain evidence="2 3">MDB1-5</strain>
    </source>
</reference>
<keyword evidence="1" id="KW-0732">Signal</keyword>
<dbReference type="RefSeq" id="WP_134561794.1">
    <property type="nucleotide sequence ID" value="NZ_SOFS01000025.1"/>
</dbReference>
<sequence length="375" mass="39185">MGLLLGLTVAAPAQAASIGTGAVSIKGQSSELVPVTTVEIRQGDCSGAPVWRTTTGSTPSAYGAFGIGLTPGAYCIVTLSVPAPYGMPANTTFQMGSGTGNWVTVWLPGPLSGAVVAKNSLGYGINGVTAFIRQGSCASPGQGVWQNVTATNQWSSGGFGISLLPGTYCTSVTDVPWDYSTPQPVETVVSAPGPIWITIWLDSRTVQGQGDSVISIAAYSFQKIVEFTCPDCTSNVIVEALGPDRASDLLINRTGSYPSGRMLVGFLDLTYSSYSQISVHANGHWTLRILDLDMIRQGGSSISGTGDDVVYLDTPGVVATFSNHGTSNFIVWATDPTYGVDNKINVIGNYWGTVAMTSPAIIQITSDGAWSIKTW</sequence>
<feature type="signal peptide" evidence="1">
    <location>
        <begin position="1"/>
        <end position="15"/>
    </location>
</feature>
<evidence type="ECO:0000313" key="2">
    <source>
        <dbReference type="EMBL" id="TFC19381.1"/>
    </source>
</evidence>
<dbReference type="Proteomes" id="UP000297604">
    <property type="component" value="Unassembled WGS sequence"/>
</dbReference>
<evidence type="ECO:0000313" key="3">
    <source>
        <dbReference type="Proteomes" id="UP000297604"/>
    </source>
</evidence>
<dbReference type="EMBL" id="SOFS01000025">
    <property type="protein sequence ID" value="TFC19381.1"/>
    <property type="molecule type" value="Genomic_DNA"/>
</dbReference>
<gene>
    <name evidence="2" type="ORF">E3O46_12500</name>
</gene>
<name>A0ABY2IML0_9MICO</name>
<keyword evidence="3" id="KW-1185">Reference proteome</keyword>